<keyword evidence="5" id="KW-0677">Repeat</keyword>
<feature type="compositionally biased region" description="Basic and acidic residues" evidence="7">
    <location>
        <begin position="60"/>
        <end position="77"/>
    </location>
</feature>
<evidence type="ECO:0000313" key="9">
    <source>
        <dbReference type="Proteomes" id="UP001066276"/>
    </source>
</evidence>
<dbReference type="EMBL" id="JANPWB010000014">
    <property type="protein sequence ID" value="KAJ1098842.1"/>
    <property type="molecule type" value="Genomic_DNA"/>
</dbReference>
<comment type="subcellular location">
    <subcellularLocation>
        <location evidence="1">Cytoplasm</location>
        <location evidence="1">Cytoskeleton</location>
    </subcellularLocation>
</comment>
<feature type="compositionally biased region" description="Low complexity" evidence="7">
    <location>
        <begin position="910"/>
        <end position="934"/>
    </location>
</feature>
<proteinExistence type="predicted"/>
<dbReference type="PANTHER" id="PTHR11501:SF16">
    <property type="entry name" value="MICROTUBULE-ASSOCIATED PROTEIN 4"/>
    <property type="match status" value="1"/>
</dbReference>
<dbReference type="GO" id="GO:0031175">
    <property type="term" value="P:neuron projection development"/>
    <property type="evidence" value="ECO:0007669"/>
    <property type="project" value="TreeGrafter"/>
</dbReference>
<keyword evidence="6" id="KW-0206">Cytoskeleton</keyword>
<dbReference type="GO" id="GO:0000226">
    <property type="term" value="P:microtubule cytoskeleton organization"/>
    <property type="evidence" value="ECO:0007669"/>
    <property type="project" value="TreeGrafter"/>
</dbReference>
<feature type="region of interest" description="Disordered" evidence="7">
    <location>
        <begin position="56"/>
        <end position="80"/>
    </location>
</feature>
<feature type="region of interest" description="Disordered" evidence="7">
    <location>
        <begin position="1"/>
        <end position="23"/>
    </location>
</feature>
<evidence type="ECO:0000256" key="3">
    <source>
        <dbReference type="ARBA" id="ARBA00022553"/>
    </source>
</evidence>
<feature type="compositionally biased region" description="Polar residues" evidence="7">
    <location>
        <begin position="1085"/>
        <end position="1101"/>
    </location>
</feature>
<evidence type="ECO:0000256" key="6">
    <source>
        <dbReference type="ARBA" id="ARBA00023212"/>
    </source>
</evidence>
<reference evidence="8" key="1">
    <citation type="journal article" date="2022" name="bioRxiv">
        <title>Sequencing and chromosome-scale assembly of the giantPleurodeles waltlgenome.</title>
        <authorList>
            <person name="Brown T."/>
            <person name="Elewa A."/>
            <person name="Iarovenko S."/>
            <person name="Subramanian E."/>
            <person name="Araus A.J."/>
            <person name="Petzold A."/>
            <person name="Susuki M."/>
            <person name="Suzuki K.-i.T."/>
            <person name="Hayashi T."/>
            <person name="Toyoda A."/>
            <person name="Oliveira C."/>
            <person name="Osipova E."/>
            <person name="Leigh N.D."/>
            <person name="Simon A."/>
            <person name="Yun M.H."/>
        </authorList>
    </citation>
    <scope>NUCLEOTIDE SEQUENCE</scope>
    <source>
        <strain evidence="8">20211129_DDA</strain>
        <tissue evidence="8">Liver</tissue>
    </source>
</reference>
<name>A0AAV7M5R6_PLEWA</name>
<feature type="compositionally biased region" description="Low complexity" evidence="7">
    <location>
        <begin position="1027"/>
        <end position="1036"/>
    </location>
</feature>
<dbReference type="Pfam" id="PF00418">
    <property type="entry name" value="Tubulin-binding"/>
    <property type="match status" value="3"/>
</dbReference>
<feature type="region of interest" description="Disordered" evidence="7">
    <location>
        <begin position="850"/>
        <end position="1248"/>
    </location>
</feature>
<organism evidence="8 9">
    <name type="scientific">Pleurodeles waltl</name>
    <name type="common">Iberian ribbed newt</name>
    <dbReference type="NCBI Taxonomy" id="8319"/>
    <lineage>
        <taxon>Eukaryota</taxon>
        <taxon>Metazoa</taxon>
        <taxon>Chordata</taxon>
        <taxon>Craniata</taxon>
        <taxon>Vertebrata</taxon>
        <taxon>Euteleostomi</taxon>
        <taxon>Amphibia</taxon>
        <taxon>Batrachia</taxon>
        <taxon>Caudata</taxon>
        <taxon>Salamandroidea</taxon>
        <taxon>Salamandridae</taxon>
        <taxon>Pleurodelinae</taxon>
        <taxon>Pleurodeles</taxon>
    </lineage>
</organism>
<evidence type="ECO:0000256" key="4">
    <source>
        <dbReference type="ARBA" id="ARBA00022701"/>
    </source>
</evidence>
<feature type="compositionally biased region" description="Low complexity" evidence="7">
    <location>
        <begin position="1046"/>
        <end position="1056"/>
    </location>
</feature>
<dbReference type="GO" id="GO:0043005">
    <property type="term" value="C:neuron projection"/>
    <property type="evidence" value="ECO:0007669"/>
    <property type="project" value="TreeGrafter"/>
</dbReference>
<evidence type="ECO:0000256" key="1">
    <source>
        <dbReference type="ARBA" id="ARBA00004245"/>
    </source>
</evidence>
<accession>A0AAV7M5R6</accession>
<feature type="compositionally biased region" description="Polar residues" evidence="7">
    <location>
        <begin position="1363"/>
        <end position="1373"/>
    </location>
</feature>
<dbReference type="GO" id="GO:0005874">
    <property type="term" value="C:microtubule"/>
    <property type="evidence" value="ECO:0007669"/>
    <property type="project" value="UniProtKB-KW"/>
</dbReference>
<dbReference type="GO" id="GO:0008017">
    <property type="term" value="F:microtubule binding"/>
    <property type="evidence" value="ECO:0007669"/>
    <property type="project" value="InterPro"/>
</dbReference>
<evidence type="ECO:0000256" key="7">
    <source>
        <dbReference type="SAM" id="MobiDB-lite"/>
    </source>
</evidence>
<feature type="compositionally biased region" description="Basic and acidic residues" evidence="7">
    <location>
        <begin position="1059"/>
        <end position="1068"/>
    </location>
</feature>
<feature type="compositionally biased region" description="Low complexity" evidence="7">
    <location>
        <begin position="1205"/>
        <end position="1218"/>
    </location>
</feature>
<evidence type="ECO:0008006" key="10">
    <source>
        <dbReference type="Google" id="ProtNLM"/>
    </source>
</evidence>
<gene>
    <name evidence="8" type="ORF">NDU88_003949</name>
</gene>
<dbReference type="Proteomes" id="UP001066276">
    <property type="component" value="Chromosome 10"/>
</dbReference>
<feature type="compositionally biased region" description="Basic and acidic residues" evidence="7">
    <location>
        <begin position="1283"/>
        <end position="1302"/>
    </location>
</feature>
<evidence type="ECO:0000256" key="5">
    <source>
        <dbReference type="ARBA" id="ARBA00022737"/>
    </source>
</evidence>
<feature type="compositionally biased region" description="Polar residues" evidence="7">
    <location>
        <begin position="966"/>
        <end position="981"/>
    </location>
</feature>
<dbReference type="InterPro" id="IPR027324">
    <property type="entry name" value="MAP2/MAP4/Tau"/>
</dbReference>
<feature type="compositionally biased region" description="Low complexity" evidence="7">
    <location>
        <begin position="880"/>
        <end position="897"/>
    </location>
</feature>
<feature type="compositionally biased region" description="Basic and acidic residues" evidence="7">
    <location>
        <begin position="856"/>
        <end position="870"/>
    </location>
</feature>
<feature type="compositionally biased region" description="Polar residues" evidence="7">
    <location>
        <begin position="1328"/>
        <end position="1350"/>
    </location>
</feature>
<keyword evidence="2" id="KW-0963">Cytoplasm</keyword>
<dbReference type="InterPro" id="IPR001084">
    <property type="entry name" value="MAP_tubulin-bd_rpt"/>
</dbReference>
<dbReference type="PROSITE" id="PS51491">
    <property type="entry name" value="TAU_MAP_2"/>
    <property type="match status" value="3"/>
</dbReference>
<protein>
    <recommendedName>
        <fullName evidence="10">Microtubule-associated protein</fullName>
    </recommendedName>
</protein>
<keyword evidence="3" id="KW-0597">Phosphoprotein</keyword>
<comment type="caution">
    <text evidence="8">The sequence shown here is derived from an EMBL/GenBank/DDBJ whole genome shotgun (WGS) entry which is preliminary data.</text>
</comment>
<evidence type="ECO:0000256" key="2">
    <source>
        <dbReference type="ARBA" id="ARBA00022490"/>
    </source>
</evidence>
<keyword evidence="4" id="KW-0493">Microtubule</keyword>
<evidence type="ECO:0000313" key="8">
    <source>
        <dbReference type="EMBL" id="KAJ1098842.1"/>
    </source>
</evidence>
<sequence length="1373" mass="147637">MADFEKDLSLEDALTDNPPEVEEEIKRDFISTLEAEPYDDVIGETCGKCDYIPLLDDDAEKSGNHEHQNKPKIDGNHVEPAAASQPAVLENGDREIEENFMTESSRVSMGEEKMYSEFRTQKEPWQLETEHCFEPQPVFQPVQQSVPLESNKDHDLLSELLLLPSSETKSRPAFTEHFGASGDLPAFTKNEAFRDDWLGDGQVRAEEAEDLEYFAKQEGSPGEVLHEHSPWEATSFPVESAKDDHTGSHWQPTIREQQVLGMHHPSVPLDSSETLDKNGNIPSAPTFDEAGVPETNVAGDKEFFPKHDLLKESRSESKEIDQATALVAVEMADDDILLKHISKPQQELQEVSSEPTEIVEDKEIESESLDAHAGAIQAASDISEGDYLPEQNPSIVCVPDVLGFEVVTLPLEIVIPKDASLQQKNLNEESIPEGSGFEAVAVPRRTEDKTLRHPDSNKESVLEFLGFEETSVSQDESWPVENLNKECVPEVLGLVAGNISLEMKIPEDKSLLQHNSNKESIADVLGVDEEAISLRVEESLSQHNSDKESAREVCGINADSVLVKTEQLSKFNQEHHEEAMEIEKHKERKPEELTFGEEAVNEIADEEAGVKTFDTHTVSLGMEYKSSAQQRSCIVEGLGLDAATPSLGLKEESSQYQNDVSDRVFDVIVRNEPLPYQNLELLQQYKGPADDVEQKRTIPGVLPLDTTTLHVDNAVPKNKIQSQLESETHQERPTAEPLAPALTHGQQELLSEAPSTNAFNIPSSMELQEASPYLGPQFDSLVAPADVVTESDVNFFTEARAPADGACTVEEEKRTAAPCPFLHSEPGTLLQSADGILDELKASVPEAQAPATVSVLEDHKSESSDQHTEEPVLETSVNLEASSAAEAIAGSISAPPSKELPPSPEKKVKASAVAASAKPATAKGRPASTTSPKQSTPPPGKKASSPAPVASSTPKRPASSSARPSNLTPKDSTTPRSSTLTPKEMKPKGLDLKSPIKSAEKKTPVSKASTTVTPRAAVKPATGTPKAAMVPAVAVASTTGSAPKNTSSTTPRRPTTIKADAKPVEAKKATMTAKSADLSRPKTAPVNTGKSNATTPSSPGTNFGPAAPINRPKPSKSVMTKPIPESNATTDGKKVPVARAPTSKVNVAPKAARPGSVPAPDLKNVRSKIGSTDNLKYQPGGGKAKVEKRPESAGAIRKPSAPLPVTRTATTKTTVSKETAQKDSNGRVAKSAPSKKVQPVNAPKCRPGSANVQILNKKVDPSKVTAKCGSKVNIKHKPGGGDVKIENHQSSVKDKVQSKVESLDNMGHAPAGGKVKSEGSENAGDMVQTPQNEDLSTPQGLAGSEMQQNDVPAEGSDQRETQNFDNQIQETSI</sequence>
<dbReference type="PANTHER" id="PTHR11501">
    <property type="entry name" value="MICROTUBULE-ASSOCIATED PROTEIN"/>
    <property type="match status" value="1"/>
</dbReference>
<feature type="region of interest" description="Disordered" evidence="7">
    <location>
        <begin position="1271"/>
        <end position="1373"/>
    </location>
</feature>
<feature type="compositionally biased region" description="Low complexity" evidence="7">
    <location>
        <begin position="941"/>
        <end position="965"/>
    </location>
</feature>
<keyword evidence="9" id="KW-1185">Reference proteome</keyword>